<dbReference type="NCBIfam" id="TIGR01188">
    <property type="entry name" value="drrA"/>
    <property type="match status" value="1"/>
</dbReference>
<keyword evidence="7" id="KW-0472">Membrane</keyword>
<dbReference type="EMBL" id="JABMCG010000047">
    <property type="protein sequence ID" value="NUU26648.1"/>
    <property type="molecule type" value="Genomic_DNA"/>
</dbReference>
<dbReference type="GO" id="GO:0005524">
    <property type="term" value="F:ATP binding"/>
    <property type="evidence" value="ECO:0007669"/>
    <property type="project" value="UniProtKB-KW"/>
</dbReference>
<evidence type="ECO:0000313" key="12">
    <source>
        <dbReference type="EMBL" id="NUU26648.1"/>
    </source>
</evidence>
<evidence type="ECO:0000256" key="6">
    <source>
        <dbReference type="ARBA" id="ARBA00022967"/>
    </source>
</evidence>
<dbReference type="PANTHER" id="PTHR42711:SF19">
    <property type="entry name" value="DOXORUBICIN RESISTANCE ATP-BINDING PROTEIN DRRA"/>
    <property type="match status" value="1"/>
</dbReference>
<dbReference type="GO" id="GO:0005886">
    <property type="term" value="C:plasma membrane"/>
    <property type="evidence" value="ECO:0007669"/>
    <property type="project" value="UniProtKB-SubCell"/>
</dbReference>
<dbReference type="Pfam" id="PF13732">
    <property type="entry name" value="DrrA1-3_C"/>
    <property type="match status" value="1"/>
</dbReference>
<evidence type="ECO:0000256" key="8">
    <source>
        <dbReference type="ARBA" id="ARBA00023251"/>
    </source>
</evidence>
<dbReference type="PROSITE" id="PS50893">
    <property type="entry name" value="ABC_TRANSPORTER_2"/>
    <property type="match status" value="1"/>
</dbReference>
<organism evidence="12 13">
    <name type="scientific">Curtobacterium citreum</name>
    <dbReference type="NCBI Taxonomy" id="2036"/>
    <lineage>
        <taxon>Bacteria</taxon>
        <taxon>Bacillati</taxon>
        <taxon>Actinomycetota</taxon>
        <taxon>Actinomycetes</taxon>
        <taxon>Micrococcales</taxon>
        <taxon>Microbacteriaceae</taxon>
        <taxon>Curtobacterium</taxon>
    </lineage>
</organism>
<dbReference type="FunFam" id="3.40.50.300:FF:000589">
    <property type="entry name" value="ABC transporter, ATP-binding subunit"/>
    <property type="match status" value="1"/>
</dbReference>
<evidence type="ECO:0000256" key="4">
    <source>
        <dbReference type="ARBA" id="ARBA00022741"/>
    </source>
</evidence>
<evidence type="ECO:0000256" key="9">
    <source>
        <dbReference type="ARBA" id="ARBA00049985"/>
    </source>
</evidence>
<dbReference type="Gene3D" id="3.40.50.300">
    <property type="entry name" value="P-loop containing nucleotide triphosphate hydrolases"/>
    <property type="match status" value="1"/>
</dbReference>
<keyword evidence="2" id="KW-0813">Transport</keyword>
<name>A0A850DPY1_9MICO</name>
<dbReference type="InterPro" id="IPR003593">
    <property type="entry name" value="AAA+_ATPase"/>
</dbReference>
<evidence type="ECO:0000313" key="13">
    <source>
        <dbReference type="Proteomes" id="UP000539146"/>
    </source>
</evidence>
<keyword evidence="6" id="KW-1278">Translocase</keyword>
<evidence type="ECO:0000256" key="7">
    <source>
        <dbReference type="ARBA" id="ARBA00023136"/>
    </source>
</evidence>
<evidence type="ECO:0000256" key="2">
    <source>
        <dbReference type="ARBA" id="ARBA00022448"/>
    </source>
</evidence>
<comment type="similarity">
    <text evidence="9">Belongs to the ABC transporter superfamily. Drug exporter-1 (DrugE1) (TC 3.A.1.105) family.</text>
</comment>
<comment type="subcellular location">
    <subcellularLocation>
        <location evidence="1">Cell membrane</location>
        <topology evidence="1">Peripheral membrane protein</topology>
        <orientation evidence="1">Cytoplasmic side</orientation>
    </subcellularLocation>
</comment>
<dbReference type="GO" id="GO:0046677">
    <property type="term" value="P:response to antibiotic"/>
    <property type="evidence" value="ECO:0007669"/>
    <property type="project" value="UniProtKB-KW"/>
</dbReference>
<evidence type="ECO:0000256" key="3">
    <source>
        <dbReference type="ARBA" id="ARBA00022475"/>
    </source>
</evidence>
<evidence type="ECO:0000259" key="11">
    <source>
        <dbReference type="PROSITE" id="PS50893"/>
    </source>
</evidence>
<evidence type="ECO:0000256" key="1">
    <source>
        <dbReference type="ARBA" id="ARBA00004413"/>
    </source>
</evidence>
<evidence type="ECO:0000256" key="5">
    <source>
        <dbReference type="ARBA" id="ARBA00022840"/>
    </source>
</evidence>
<keyword evidence="8" id="KW-0046">Antibiotic resistance</keyword>
<dbReference type="InterPro" id="IPR025302">
    <property type="entry name" value="DrrA1/2-like_C"/>
</dbReference>
<dbReference type="SUPFAM" id="SSF52540">
    <property type="entry name" value="P-loop containing nucleoside triphosphate hydrolases"/>
    <property type="match status" value="1"/>
</dbReference>
<dbReference type="InterPro" id="IPR017871">
    <property type="entry name" value="ABC_transporter-like_CS"/>
</dbReference>
<dbReference type="SMART" id="SM00382">
    <property type="entry name" value="AAA"/>
    <property type="match status" value="1"/>
</dbReference>
<gene>
    <name evidence="12" type="ORF">HP467_00755</name>
</gene>
<dbReference type="GO" id="GO:1900753">
    <property type="term" value="P:doxorubicin transport"/>
    <property type="evidence" value="ECO:0007669"/>
    <property type="project" value="InterPro"/>
</dbReference>
<dbReference type="Proteomes" id="UP000539146">
    <property type="component" value="Unassembled WGS sequence"/>
</dbReference>
<accession>A0A850DPY1</accession>
<keyword evidence="4" id="KW-0547">Nucleotide-binding</keyword>
<evidence type="ECO:0000256" key="10">
    <source>
        <dbReference type="SAM" id="MobiDB-lite"/>
    </source>
</evidence>
<reference evidence="12 13" key="1">
    <citation type="submission" date="2020-05" db="EMBL/GenBank/DDBJ databases">
        <title>Genome Sequencing of Type Strains.</title>
        <authorList>
            <person name="Lemaire J.F."/>
            <person name="Inderbitzin P."/>
            <person name="Gregorio O.A."/>
            <person name="Collins S.B."/>
            <person name="Wespe N."/>
            <person name="Knight-Connoni V."/>
        </authorList>
    </citation>
    <scope>NUCLEOTIDE SEQUENCE [LARGE SCALE GENOMIC DNA]</scope>
    <source>
        <strain evidence="12 13">DSM 20512</strain>
    </source>
</reference>
<feature type="domain" description="ABC transporter" evidence="11">
    <location>
        <begin position="4"/>
        <end position="238"/>
    </location>
</feature>
<protein>
    <submittedName>
        <fullName evidence="12">ATP-binding cassette domain-containing protein</fullName>
    </submittedName>
</protein>
<keyword evidence="5 12" id="KW-0067">ATP-binding</keyword>
<dbReference type="PANTHER" id="PTHR42711">
    <property type="entry name" value="ABC TRANSPORTER ATP-BINDING PROTEIN"/>
    <property type="match status" value="1"/>
</dbReference>
<keyword evidence="3" id="KW-1003">Cell membrane</keyword>
<dbReference type="GO" id="GO:0016887">
    <property type="term" value="F:ATP hydrolysis activity"/>
    <property type="evidence" value="ECO:0007669"/>
    <property type="project" value="InterPro"/>
</dbReference>
<dbReference type="AlphaFoldDB" id="A0A850DPY1"/>
<dbReference type="InterPro" id="IPR005894">
    <property type="entry name" value="DrrA"/>
</dbReference>
<dbReference type="InterPro" id="IPR003439">
    <property type="entry name" value="ABC_transporter-like_ATP-bd"/>
</dbReference>
<feature type="region of interest" description="Disordered" evidence="10">
    <location>
        <begin position="318"/>
        <end position="355"/>
    </location>
</feature>
<comment type="caution">
    <text evidence="12">The sequence shown here is derived from an EMBL/GenBank/DDBJ whole genome shotgun (WGS) entry which is preliminary data.</text>
</comment>
<proteinExistence type="inferred from homology"/>
<dbReference type="PROSITE" id="PS00211">
    <property type="entry name" value="ABC_TRANSPORTER_1"/>
    <property type="match status" value="1"/>
</dbReference>
<sequence length="355" mass="36960">MAIIEASGLTKTYRSKSGPVHALAGLDLSVPEGTVTALLGPNGAGKTTTVKVLTTLVTPDSGTATIDGVDVVADPQATRRSIGVSGQYAAVDENLTGFENLEMIGRLYHLGRRTARQRARELIEVFDLSEAGDRPVKGFSGGMRRRIDLAGALVMNPRVLFLDEPTTGLDPRSRLALWGIIEGLVSDGATVLLTTQYLEEADQLADDIAVIDDGTVIAEGTADELKAQVGGHRVVVTLVDPADADAVHTVLQRYGVGAVETSGDRRTSGIAVEAGPAALQRVLADLGAAGIELHDAGMRRPTLDDVFLRLTGHAATADEAAATGGAGPGRSSRRGRGDHGTSSADTADQASERVR</sequence>
<dbReference type="InterPro" id="IPR027417">
    <property type="entry name" value="P-loop_NTPase"/>
</dbReference>
<dbReference type="Pfam" id="PF00005">
    <property type="entry name" value="ABC_tran"/>
    <property type="match status" value="1"/>
</dbReference>
<dbReference type="GO" id="GO:0043215">
    <property type="term" value="P:daunorubicin transport"/>
    <property type="evidence" value="ECO:0007669"/>
    <property type="project" value="InterPro"/>
</dbReference>
<dbReference type="InterPro" id="IPR050763">
    <property type="entry name" value="ABC_transporter_ATP-binding"/>
</dbReference>
<dbReference type="RefSeq" id="WP_175324879.1">
    <property type="nucleotide sequence ID" value="NZ_BAAAWP010000001.1"/>
</dbReference>